<keyword evidence="2" id="KW-1185">Reference proteome</keyword>
<dbReference type="Proteomes" id="UP000007809">
    <property type="component" value="Plasmid pPSED01"/>
</dbReference>
<reference evidence="1 2" key="1">
    <citation type="journal article" date="2011" name="J. Bacteriol.">
        <title>Genome sequence of the 1,4-dioxane-degrading Pseudonocardia dioxanivorans strain CB1190.</title>
        <authorList>
            <person name="Sales C.M."/>
            <person name="Mahendra S."/>
            <person name="Grostern A."/>
            <person name="Parales R.E."/>
            <person name="Goodwin L.A."/>
            <person name="Woyke T."/>
            <person name="Nolan M."/>
            <person name="Lapidus A."/>
            <person name="Chertkov O."/>
            <person name="Ovchinnikova G."/>
            <person name="Sczyrba A."/>
            <person name="Alvarez-Cohen L."/>
        </authorList>
    </citation>
    <scope>NUCLEOTIDE SEQUENCE [LARGE SCALE GENOMIC DNA]</scope>
    <source>
        <strain evidence="2">ATCC 55486 / DSM 44775 / JCM 13855 / CB1190</strain>
    </source>
</reference>
<evidence type="ECO:0000313" key="1">
    <source>
        <dbReference type="EMBL" id="AEA28914.1"/>
    </source>
</evidence>
<sequence>MSDTYNDYDPQLGISPAEADRYDARMVERGMAEPGQRHPGLGLFYGQGVRSVYTENAARHLGEMPDGSFSRPEIAAEAWSVRDARKELSIAEQMQTDEHYVISDEAVDRARDSLADAQQRLAAAERGELTSAEHDPEHDWTAKVHPATLAAYHAAVGHSEYERDGAPYIYDGEVEHLSEQLDHEIAAYDGVELDEELGLEP</sequence>
<accession>F2L6M0</accession>
<protein>
    <submittedName>
        <fullName evidence="1">Uncharacterized protein</fullName>
    </submittedName>
</protein>
<dbReference type="AlphaFoldDB" id="F2L6M0"/>
<geneLocation type="plasmid" evidence="1 2">
    <name>pPSED01</name>
</geneLocation>
<name>F2L6M0_PSEUX</name>
<dbReference type="KEGG" id="pdx:Psed_6843"/>
<proteinExistence type="predicted"/>
<dbReference type="RefSeq" id="WP_013678806.1">
    <property type="nucleotide sequence ID" value="NC_015314.1"/>
</dbReference>
<evidence type="ECO:0000313" key="2">
    <source>
        <dbReference type="Proteomes" id="UP000007809"/>
    </source>
</evidence>
<keyword evidence="1" id="KW-0614">Plasmid</keyword>
<dbReference type="HOGENOM" id="CLU_1359460_0_0_11"/>
<gene>
    <name evidence="1" type="ordered locus">Psed_6843</name>
</gene>
<organism evidence="1 2">
    <name type="scientific">Pseudonocardia dioxanivorans (strain ATCC 55486 / DSM 44775 / JCM 13855 / CB1190)</name>
    <dbReference type="NCBI Taxonomy" id="675635"/>
    <lineage>
        <taxon>Bacteria</taxon>
        <taxon>Bacillati</taxon>
        <taxon>Actinomycetota</taxon>
        <taxon>Actinomycetes</taxon>
        <taxon>Pseudonocardiales</taxon>
        <taxon>Pseudonocardiaceae</taxon>
        <taxon>Pseudonocardia</taxon>
    </lineage>
</organism>
<dbReference type="EMBL" id="CP002594">
    <property type="protein sequence ID" value="AEA28914.1"/>
    <property type="molecule type" value="Genomic_DNA"/>
</dbReference>